<accession>A0A9W8NE30</accession>
<proteinExistence type="predicted"/>
<protein>
    <submittedName>
        <fullName evidence="1">Uncharacterized protein</fullName>
    </submittedName>
</protein>
<evidence type="ECO:0000313" key="2">
    <source>
        <dbReference type="Proteomes" id="UP001148614"/>
    </source>
</evidence>
<dbReference type="Proteomes" id="UP001148614">
    <property type="component" value="Unassembled WGS sequence"/>
</dbReference>
<organism evidence="1 2">
    <name type="scientific">Xylaria arbuscula</name>
    <dbReference type="NCBI Taxonomy" id="114810"/>
    <lineage>
        <taxon>Eukaryota</taxon>
        <taxon>Fungi</taxon>
        <taxon>Dikarya</taxon>
        <taxon>Ascomycota</taxon>
        <taxon>Pezizomycotina</taxon>
        <taxon>Sordariomycetes</taxon>
        <taxon>Xylariomycetidae</taxon>
        <taxon>Xylariales</taxon>
        <taxon>Xylariaceae</taxon>
        <taxon>Xylaria</taxon>
    </lineage>
</organism>
<sequence>MMRPQRQRTLSLGAPEIVVARVLHDEPDVILACELYARGHGASVRDVDGVRSHVAQRARADGVKDRFVDERTTRVVVPVGRYDTDGLIDAMLYKRQCCTIKGDTGREDSSTHKGSTKFQSSASIEHAALLGCEP</sequence>
<dbReference type="AlphaFoldDB" id="A0A9W8NE30"/>
<comment type="caution">
    <text evidence="1">The sequence shown here is derived from an EMBL/GenBank/DDBJ whole genome shotgun (WGS) entry which is preliminary data.</text>
</comment>
<reference evidence="1" key="1">
    <citation type="submission" date="2022-07" db="EMBL/GenBank/DDBJ databases">
        <title>Genome Sequence of Xylaria arbuscula.</title>
        <authorList>
            <person name="Buettner E."/>
        </authorList>
    </citation>
    <scope>NUCLEOTIDE SEQUENCE</scope>
    <source>
        <strain evidence="1">VT107</strain>
    </source>
</reference>
<dbReference type="EMBL" id="JANPWZ010000848">
    <property type="protein sequence ID" value="KAJ3571389.1"/>
    <property type="molecule type" value="Genomic_DNA"/>
</dbReference>
<keyword evidence="2" id="KW-1185">Reference proteome</keyword>
<name>A0A9W8NE30_9PEZI</name>
<gene>
    <name evidence="1" type="ORF">NPX13_g5394</name>
</gene>
<evidence type="ECO:0000313" key="1">
    <source>
        <dbReference type="EMBL" id="KAJ3571389.1"/>
    </source>
</evidence>